<gene>
    <name evidence="7" type="ORF">CPC735_024540</name>
</gene>
<accession>C5P6R8</accession>
<dbReference type="InterPro" id="IPR024607">
    <property type="entry name" value="Sulfatase_CS"/>
</dbReference>
<dbReference type="PANTHER" id="PTHR43108:SF8">
    <property type="entry name" value="SD21168P"/>
    <property type="match status" value="1"/>
</dbReference>
<evidence type="ECO:0000256" key="3">
    <source>
        <dbReference type="ARBA" id="ARBA00022801"/>
    </source>
</evidence>
<dbReference type="GO" id="GO:0005539">
    <property type="term" value="F:glycosaminoglycan binding"/>
    <property type="evidence" value="ECO:0007669"/>
    <property type="project" value="TreeGrafter"/>
</dbReference>
<dbReference type="VEuPathDB" id="FungiDB:CPC735_024540"/>
<evidence type="ECO:0000256" key="4">
    <source>
        <dbReference type="ARBA" id="ARBA00023180"/>
    </source>
</evidence>
<feature type="modified residue" description="3-oxoalanine (Cys)" evidence="5">
    <location>
        <position position="147"/>
    </location>
</feature>
<dbReference type="GO" id="GO:0008449">
    <property type="term" value="F:N-acetylglucosamine-6-sulfatase activity"/>
    <property type="evidence" value="ECO:0007669"/>
    <property type="project" value="TreeGrafter"/>
</dbReference>
<keyword evidence="4" id="KW-0325">Glycoprotein</keyword>
<evidence type="ECO:0000313" key="7">
    <source>
        <dbReference type="EMBL" id="EER27118.1"/>
    </source>
</evidence>
<feature type="domain" description="Sulfatase N-terminal" evidence="6">
    <location>
        <begin position="103"/>
        <end position="445"/>
    </location>
</feature>
<dbReference type="HOGENOM" id="CLU_006332_4_0_1"/>
<dbReference type="InterPro" id="IPR017850">
    <property type="entry name" value="Alkaline_phosphatase_core_sf"/>
</dbReference>
<organism evidence="7 8">
    <name type="scientific">Coccidioides posadasii (strain C735)</name>
    <name type="common">Valley fever fungus</name>
    <dbReference type="NCBI Taxonomy" id="222929"/>
    <lineage>
        <taxon>Eukaryota</taxon>
        <taxon>Fungi</taxon>
        <taxon>Dikarya</taxon>
        <taxon>Ascomycota</taxon>
        <taxon>Pezizomycotina</taxon>
        <taxon>Eurotiomycetes</taxon>
        <taxon>Eurotiomycetidae</taxon>
        <taxon>Onygenales</taxon>
        <taxon>Onygenaceae</taxon>
        <taxon>Coccidioides</taxon>
    </lineage>
</organism>
<evidence type="ECO:0000259" key="6">
    <source>
        <dbReference type="Pfam" id="PF00884"/>
    </source>
</evidence>
<dbReference type="CDD" id="cd16147">
    <property type="entry name" value="G6S"/>
    <property type="match status" value="1"/>
</dbReference>
<dbReference type="GO" id="GO:0018958">
    <property type="term" value="P:phenol-containing compound metabolic process"/>
    <property type="evidence" value="ECO:0007669"/>
    <property type="project" value="InterPro"/>
</dbReference>
<evidence type="ECO:0000313" key="8">
    <source>
        <dbReference type="Proteomes" id="UP000009084"/>
    </source>
</evidence>
<evidence type="ECO:0000256" key="5">
    <source>
        <dbReference type="PIRSR" id="PIRSR000972-50"/>
    </source>
</evidence>
<dbReference type="PANTHER" id="PTHR43108">
    <property type="entry name" value="N-ACETYLGLUCOSAMINE-6-SULFATASE FAMILY MEMBER"/>
    <property type="match status" value="1"/>
</dbReference>
<name>C5P6R8_COCP7</name>
<comment type="similarity">
    <text evidence="1">Belongs to the sulfatase family.</text>
</comment>
<comment type="caution">
    <text evidence="7">The sequence shown here is derived from an EMBL/GenBank/DDBJ whole genome shotgun (WGS) entry which is preliminary data.</text>
</comment>
<keyword evidence="2" id="KW-0732">Signal</keyword>
<dbReference type="GO" id="GO:0004065">
    <property type="term" value="F:arylsulfatase activity"/>
    <property type="evidence" value="ECO:0007669"/>
    <property type="project" value="InterPro"/>
</dbReference>
<keyword evidence="3" id="KW-0378">Hydrolase</keyword>
<sequence>MLLSTARLLSFPHRGELQRRLEISIGFVLDAHRPSKTWGAFHGLDLGYFVGKRTAIINMAPGECCTKPEANILKMGGSVLTKYLVTLGLALSATATKPVPKQPNIVFVITDDQDLHMDTLEHMPYLQKHLVKEGTSFSNHFCTIALCCPSRVNLLTGKAPHNTNVTDVAPPWGGYPKFIANGYNDNYLPVWMQEAGYNTYYVGKLMNAHTIVNYNEPVAAGWTGSDFLLDPTTYDYWGAKMSRNGAAPVSYAGQYSSDVVAEKVLGFMDDAMKEDKPFFLVAAPVSPHGQVKPPPLWFDKPEYPARHAHLFKDYKIPRTSNFNPKDPSGVGWVASMPRLNQTQIEYHDEYQRCRLRALQSVDEMIDSMVEKLAENDLLDNTYFIYTTDNGFHISQHRLPPGKTCGFDTDIRIPMVVRGPGVAKGATNDDVSSHTDMAPTFLALAGQKREGLDGVPISFTKTHGKPRKTEHAAVEFWGVGRTEGIYDPFYQNEFKLPDGNYGNNTYKGIRLVGNDYSLYYSVWCSNEKEYYDVSTDPGQIKNLAADPILASKHKIRGRPYEQIVNRLDALMMVIKSCKGNECVEPWKSLHPEGNVSSLKDALHHRYDDFYEKQPKVSFSSCELGYIKEAEGPQVANVYKGRHPHDKREPEYGGHWSYWV</sequence>
<dbReference type="SUPFAM" id="SSF53649">
    <property type="entry name" value="Alkaline phosphatase-like"/>
    <property type="match status" value="1"/>
</dbReference>
<dbReference type="AlphaFoldDB" id="C5P6R8"/>
<dbReference type="KEGG" id="cpw:9694758"/>
<dbReference type="EMBL" id="ACFW01000025">
    <property type="protein sequence ID" value="EER27118.1"/>
    <property type="molecule type" value="Genomic_DNA"/>
</dbReference>
<dbReference type="FunFam" id="3.40.720.10:FF:000051">
    <property type="entry name" value="Arylsulfatase"/>
    <property type="match status" value="1"/>
</dbReference>
<evidence type="ECO:0000256" key="1">
    <source>
        <dbReference type="ARBA" id="ARBA00008779"/>
    </source>
</evidence>
<dbReference type="InterPro" id="IPR012083">
    <property type="entry name" value="Arylsulfatase"/>
</dbReference>
<dbReference type="InterPro" id="IPR000917">
    <property type="entry name" value="Sulfatase_N"/>
</dbReference>
<dbReference type="PIRSF" id="PIRSF000972">
    <property type="entry name" value="Arylsulf_plant"/>
    <property type="match status" value="1"/>
</dbReference>
<dbReference type="PROSITE" id="PS00523">
    <property type="entry name" value="SULFATASE_1"/>
    <property type="match status" value="1"/>
</dbReference>
<dbReference type="Gene3D" id="3.40.720.10">
    <property type="entry name" value="Alkaline Phosphatase, subunit A"/>
    <property type="match status" value="1"/>
</dbReference>
<evidence type="ECO:0000256" key="2">
    <source>
        <dbReference type="ARBA" id="ARBA00022729"/>
    </source>
</evidence>
<proteinExistence type="inferred from homology"/>
<reference evidence="7 8" key="1">
    <citation type="journal article" date="2009" name="Genome Res.">
        <title>Comparative genomic analyses of the human fungal pathogens Coccidioides and their relatives.</title>
        <authorList>
            <person name="Sharpton T.J."/>
            <person name="Stajich J.E."/>
            <person name="Rounsley S.D."/>
            <person name="Gardner M.J."/>
            <person name="Wortman J.R."/>
            <person name="Jordar V.S."/>
            <person name="Maiti R."/>
            <person name="Kodira C.D."/>
            <person name="Neafsey D.E."/>
            <person name="Zeng Q."/>
            <person name="Hung C.-Y."/>
            <person name="McMahan C."/>
            <person name="Muszewska A."/>
            <person name="Grynberg M."/>
            <person name="Mandel M.A."/>
            <person name="Kellner E.M."/>
            <person name="Barker B.M."/>
            <person name="Galgiani J.N."/>
            <person name="Orbach M.J."/>
            <person name="Kirkland T.N."/>
            <person name="Cole G.T."/>
            <person name="Henn M.R."/>
            <person name="Birren B.W."/>
            <person name="Taylor J.W."/>
        </authorList>
    </citation>
    <scope>NUCLEOTIDE SEQUENCE [LARGE SCALE GENOMIC DNA]</scope>
    <source>
        <strain evidence="8">C735</strain>
    </source>
</reference>
<dbReference type="Pfam" id="PF00884">
    <property type="entry name" value="Sulfatase"/>
    <property type="match status" value="1"/>
</dbReference>
<comment type="PTM">
    <text evidence="5">The conversion to 3-oxoalanine (also known as C-formylglycine, FGly), of a serine or cysteine residue in prokaryotes and of a cysteine residue in eukaryotes, is critical for catalytic activity.</text>
</comment>
<dbReference type="Proteomes" id="UP000009084">
    <property type="component" value="Unassembled WGS sequence"/>
</dbReference>
<dbReference type="OrthoDB" id="96314at2759"/>
<protein>
    <submittedName>
        <fullName evidence="7">Arylsulfatase, putative</fullName>
    </submittedName>
</protein>